<dbReference type="Gene3D" id="2.120.10.30">
    <property type="entry name" value="TolB, C-terminal domain"/>
    <property type="match status" value="1"/>
</dbReference>
<feature type="compositionally biased region" description="Basic and acidic residues" evidence="1">
    <location>
        <begin position="1"/>
        <end position="78"/>
    </location>
</feature>
<reference evidence="3 4" key="1">
    <citation type="journal article" date="2019" name="Int. J. Syst. Evol. Microbiol.">
        <title>The Global Catalogue of Microorganisms (GCM) 10K type strain sequencing project: providing services to taxonomists for standard genome sequencing and annotation.</title>
        <authorList>
            <consortium name="The Broad Institute Genomics Platform"/>
            <consortium name="The Broad Institute Genome Sequencing Center for Infectious Disease"/>
            <person name="Wu L."/>
            <person name="Ma J."/>
        </authorList>
    </citation>
    <scope>NUCLEOTIDE SEQUENCE [LARGE SCALE GENOMIC DNA]</scope>
    <source>
        <strain evidence="3 4">JCM 16014</strain>
    </source>
</reference>
<keyword evidence="2" id="KW-0472">Membrane</keyword>
<dbReference type="EMBL" id="BAAAQN010000002">
    <property type="protein sequence ID" value="GAA2013156.1"/>
    <property type="molecule type" value="Genomic_DNA"/>
</dbReference>
<feature type="compositionally biased region" description="Low complexity" evidence="1">
    <location>
        <begin position="80"/>
        <end position="92"/>
    </location>
</feature>
<sequence>MDQRGTRGGPPERQHHYDERYGEPFDDRYEHEEPYEEPYGRGDGYEHEDRYGREGRYEREEQYRSEERYGRDDRDRRPRTASAPPSAARPGKSKALIATGIALTVFAVGAVAVVTSGVLKKDDKAPATAASPPAAPQSGATPSAAAAAAALYSDQVPTISDGTDTVRVNHREVKFPSKVTGAVWSPNGTRLAYLDGDGNVATALPDGTDVRVLTKKKAGVQRANVAWEGSGEAVYWDSRTGTGRWLIAHSAITAAPQIESNLQTWASEQGDKQPNSEYAATSTRADAIGARPDTPDVFRIGDTIFEDAYVRAGLDPDSNGYGGWGWTTVANGSDPAVAPDGRVAYVGSDGQVWVAAASEGLSLKPVRITFGADHPAHPAWSPDGTRVAFGTRTDVESVAADVPPGATANPTRQEDPKPGVPSYQRTALAPAVLAFDGADPVSEAVSLSQAGWTDYRSAYRTAVAGASGAVLVPADAPSGVLTAAAVFAGESGLALYPVSGGTVDPRVTAELTRLFGQHDKRTFGVVYFGPKVPDGVAAAVTAATGRAPVANTSDDVYGMDFLAEGLHNQDNLNHDPGATGTAPAVPAPLTPATVTLVVADDDRPALLAALGVVAAAQNDGSRDYRIVLTKGSTMPDAAKPILNAVKGQQVVAIGAHGAAALASSWTGKPVFKATTFTGATPAALAETVAKNLRSVAEAGSPAATLTTAAVLPVPTDATWSSELLMAAAGTGPVLFSDSGSALGAGAQALLKPTLAALIHVATIGDGKALATNLGTELGAPLPFPVLTDPKAPAAAGN</sequence>
<comment type="caution">
    <text evidence="3">The sequence shown here is derived from an EMBL/GenBank/DDBJ whole genome shotgun (WGS) entry which is preliminary data.</text>
</comment>
<evidence type="ECO:0000256" key="2">
    <source>
        <dbReference type="SAM" id="Phobius"/>
    </source>
</evidence>
<dbReference type="RefSeq" id="WP_344663785.1">
    <property type="nucleotide sequence ID" value="NZ_BAAAQN010000002.1"/>
</dbReference>
<evidence type="ECO:0000313" key="3">
    <source>
        <dbReference type="EMBL" id="GAA2013156.1"/>
    </source>
</evidence>
<dbReference type="InterPro" id="IPR011659">
    <property type="entry name" value="WD40"/>
</dbReference>
<dbReference type="Pfam" id="PF07676">
    <property type="entry name" value="PD40"/>
    <property type="match status" value="1"/>
</dbReference>
<feature type="region of interest" description="Disordered" evidence="1">
    <location>
        <begin position="1"/>
        <end position="92"/>
    </location>
</feature>
<keyword evidence="2" id="KW-1133">Transmembrane helix</keyword>
<dbReference type="Proteomes" id="UP001500751">
    <property type="component" value="Unassembled WGS sequence"/>
</dbReference>
<organism evidence="3 4">
    <name type="scientific">Catenulispora yoronensis</name>
    <dbReference type="NCBI Taxonomy" id="450799"/>
    <lineage>
        <taxon>Bacteria</taxon>
        <taxon>Bacillati</taxon>
        <taxon>Actinomycetota</taxon>
        <taxon>Actinomycetes</taxon>
        <taxon>Catenulisporales</taxon>
        <taxon>Catenulisporaceae</taxon>
        <taxon>Catenulispora</taxon>
    </lineage>
</organism>
<feature type="region of interest" description="Disordered" evidence="1">
    <location>
        <begin position="121"/>
        <end position="142"/>
    </location>
</feature>
<accession>A0ABN2TLE3</accession>
<dbReference type="InterPro" id="IPR011042">
    <property type="entry name" value="6-blade_b-propeller_TolB-like"/>
</dbReference>
<evidence type="ECO:0000256" key="1">
    <source>
        <dbReference type="SAM" id="MobiDB-lite"/>
    </source>
</evidence>
<feature type="transmembrane region" description="Helical" evidence="2">
    <location>
        <begin position="95"/>
        <end position="119"/>
    </location>
</feature>
<dbReference type="SUPFAM" id="SSF82171">
    <property type="entry name" value="DPP6 N-terminal domain-like"/>
    <property type="match status" value="1"/>
</dbReference>
<proteinExistence type="predicted"/>
<evidence type="ECO:0008006" key="5">
    <source>
        <dbReference type="Google" id="ProtNLM"/>
    </source>
</evidence>
<protein>
    <recommendedName>
        <fullName evidence="5">WD40 repeat protein</fullName>
    </recommendedName>
</protein>
<keyword evidence="4" id="KW-1185">Reference proteome</keyword>
<evidence type="ECO:0000313" key="4">
    <source>
        <dbReference type="Proteomes" id="UP001500751"/>
    </source>
</evidence>
<feature type="compositionally biased region" description="Low complexity" evidence="1">
    <location>
        <begin position="126"/>
        <end position="142"/>
    </location>
</feature>
<feature type="region of interest" description="Disordered" evidence="1">
    <location>
        <begin position="399"/>
        <end position="422"/>
    </location>
</feature>
<name>A0ABN2TLE3_9ACTN</name>
<keyword evidence="2" id="KW-0812">Transmembrane</keyword>
<gene>
    <name evidence="3" type="ORF">GCM10009839_04770</name>
</gene>